<dbReference type="InterPro" id="IPR002798">
    <property type="entry name" value="SpoIIM-like"/>
</dbReference>
<accession>A0A4Q2IYX7</accession>
<organism evidence="1 2">
    <name type="scientific">Sphingomonas desiccabilis</name>
    <dbReference type="NCBI Taxonomy" id="429134"/>
    <lineage>
        <taxon>Bacteria</taxon>
        <taxon>Pseudomonadati</taxon>
        <taxon>Pseudomonadota</taxon>
        <taxon>Alphaproteobacteria</taxon>
        <taxon>Sphingomonadales</taxon>
        <taxon>Sphingomonadaceae</taxon>
        <taxon>Sphingomonas</taxon>
    </lineage>
</organism>
<dbReference type="EMBL" id="SDPT01000001">
    <property type="protein sequence ID" value="RXZ34182.1"/>
    <property type="molecule type" value="Genomic_DNA"/>
</dbReference>
<dbReference type="RefSeq" id="WP_129339982.1">
    <property type="nucleotide sequence ID" value="NZ_JACIDD010000001.1"/>
</dbReference>
<dbReference type="OrthoDB" id="7699993at2"/>
<evidence type="ECO:0000313" key="2">
    <source>
        <dbReference type="Proteomes" id="UP000292347"/>
    </source>
</evidence>
<proteinExistence type="predicted"/>
<dbReference type="Proteomes" id="UP000292347">
    <property type="component" value="Unassembled WGS sequence"/>
</dbReference>
<dbReference type="AlphaFoldDB" id="A0A4Q2IYX7"/>
<protein>
    <submittedName>
        <fullName evidence="1">Stage II sporulation protein M</fullName>
    </submittedName>
</protein>
<dbReference type="Pfam" id="PF01944">
    <property type="entry name" value="SpoIIM"/>
    <property type="match status" value="1"/>
</dbReference>
<name>A0A4Q2IYX7_9SPHN</name>
<gene>
    <name evidence="1" type="ORF">EO081_00190</name>
</gene>
<keyword evidence="2" id="KW-1185">Reference proteome</keyword>
<dbReference type="PANTHER" id="PTHR35337:SF1">
    <property type="entry name" value="SLR1478 PROTEIN"/>
    <property type="match status" value="1"/>
</dbReference>
<evidence type="ECO:0000313" key="1">
    <source>
        <dbReference type="EMBL" id="RXZ34182.1"/>
    </source>
</evidence>
<reference evidence="1 2" key="1">
    <citation type="submission" date="2019-01" db="EMBL/GenBank/DDBJ databases">
        <title>Sphingomonas mucosissima sp. nov. and Sphingomonas desiccabilis sp. nov., from biological soil crusts in the Colorado Plateau, USA.</title>
        <authorList>
            <person name="Zhu D."/>
        </authorList>
    </citation>
    <scope>NUCLEOTIDE SEQUENCE [LARGE SCALE GENOMIC DNA]</scope>
    <source>
        <strain evidence="1 2">CP1D</strain>
    </source>
</reference>
<sequence>MNAPLFASRHFRAEREADWARLEALLDIVESKSARRLSEEDLFELPRLYRATLSALSVARETSLDASLVDYLERLSTRAYFVLYGCRAPWGRQIAGFFGTGLPQAVRALWPEIVVATLLTVLSAVAAYALIRAEPAWFGAILSPEMASGRDMNASAEFLRKSLYDKPEDGGLELFAAYLFTHNAQVSFLCFALGFALGIPTLILLVQNGAMLGAMFAVYAPHGLAPGLFGWLMIHGSTELSAIVLAAAAGLRIGRAIAFPGERGRVAAAGAAGRTAATVMLGVILMLLVAGLLEGFARQLVTSDSARYAIAGAMFALWVGYFGLAGRRRRG</sequence>
<dbReference type="PANTHER" id="PTHR35337">
    <property type="entry name" value="SLR1478 PROTEIN"/>
    <property type="match status" value="1"/>
</dbReference>
<comment type="caution">
    <text evidence="1">The sequence shown here is derived from an EMBL/GenBank/DDBJ whole genome shotgun (WGS) entry which is preliminary data.</text>
</comment>